<keyword evidence="1" id="KW-0472">Membrane</keyword>
<proteinExistence type="predicted"/>
<evidence type="ECO:0000256" key="1">
    <source>
        <dbReference type="SAM" id="Phobius"/>
    </source>
</evidence>
<organism evidence="2 3">
    <name type="scientific">Mesorhizobium alhagi CCNWXJ12-2</name>
    <dbReference type="NCBI Taxonomy" id="1107882"/>
    <lineage>
        <taxon>Bacteria</taxon>
        <taxon>Pseudomonadati</taxon>
        <taxon>Pseudomonadota</taxon>
        <taxon>Alphaproteobacteria</taxon>
        <taxon>Hyphomicrobiales</taxon>
        <taxon>Phyllobacteriaceae</taxon>
        <taxon>Allomesorhizobium</taxon>
    </lineage>
</organism>
<evidence type="ECO:0000313" key="2">
    <source>
        <dbReference type="EMBL" id="EHK57342.1"/>
    </source>
</evidence>
<dbReference type="PATRIC" id="fig|1107882.3.peg.2044"/>
<accession>H0HPJ9</accession>
<keyword evidence="1" id="KW-1133">Transmembrane helix</keyword>
<dbReference type="EMBL" id="AHAM01000072">
    <property type="protein sequence ID" value="EHK57342.1"/>
    <property type="molecule type" value="Genomic_DNA"/>
</dbReference>
<dbReference type="Proteomes" id="UP000003250">
    <property type="component" value="Unassembled WGS sequence"/>
</dbReference>
<protein>
    <submittedName>
        <fullName evidence="2">Uncharacterized protein</fullName>
    </submittedName>
</protein>
<sequence length="62" mass="6106">MSLNASALYFGIAAGTVVGGRVLEFAAPSDLGLVAAAFPLLALAVMMASARSRRAAAAPAAE</sequence>
<name>H0HPJ9_9HYPH</name>
<feature type="transmembrane region" description="Helical" evidence="1">
    <location>
        <begin position="33"/>
        <end position="50"/>
    </location>
</feature>
<gene>
    <name evidence="2" type="ORF">MAXJ12_10393</name>
</gene>
<reference evidence="2 3" key="1">
    <citation type="journal article" date="2012" name="J. Bacteriol.">
        <title>Draft Genome Sequence of Mesorhizobium alhagi CCNWXJ12-2T, a Novel Salt-Resistant Species Isolated from the Desert of Northwestern China.</title>
        <authorList>
            <person name="Zhou M."/>
            <person name="Chen W."/>
            <person name="Chen H."/>
            <person name="Wei G."/>
        </authorList>
    </citation>
    <scope>NUCLEOTIDE SEQUENCE [LARGE SCALE GENOMIC DNA]</scope>
    <source>
        <strain evidence="2 3">CCNWXJ12-2</strain>
    </source>
</reference>
<feature type="transmembrane region" description="Helical" evidence="1">
    <location>
        <begin position="7"/>
        <end position="27"/>
    </location>
</feature>
<keyword evidence="1" id="KW-0812">Transmembrane</keyword>
<evidence type="ECO:0000313" key="3">
    <source>
        <dbReference type="Proteomes" id="UP000003250"/>
    </source>
</evidence>
<dbReference type="AlphaFoldDB" id="H0HPJ9"/>
<keyword evidence="3" id="KW-1185">Reference proteome</keyword>